<dbReference type="Proteomes" id="UP000274920">
    <property type="component" value="Unassembled WGS sequence"/>
</dbReference>
<dbReference type="RefSeq" id="WP_125127389.1">
    <property type="nucleotide sequence ID" value="NZ_RHJS01000002.1"/>
</dbReference>
<accession>A0A3R8JMJ3</accession>
<evidence type="ECO:0000313" key="1">
    <source>
        <dbReference type="EMBL" id="RRK31788.1"/>
    </source>
</evidence>
<reference evidence="1" key="1">
    <citation type="submission" date="2018-10" db="EMBL/GenBank/DDBJ databases">
        <title>Schaedlerella arabinophila gen. nov. sp. nov., isolated from the mouse intestinal tract and comparative analysis with the genome of the closely related altered Schaedler flora strain ASF502.</title>
        <authorList>
            <person name="Miyake S."/>
            <person name="Soh M."/>
            <person name="Seedorf H."/>
        </authorList>
    </citation>
    <scope>NUCLEOTIDE SEQUENCE [LARGE SCALE GENOMIC DNA]</scope>
    <source>
        <strain evidence="1">DSM 106076</strain>
    </source>
</reference>
<name>A0A3R8JMJ3_9FIRM</name>
<organism evidence="1 2">
    <name type="scientific">Schaedlerella arabinosiphila</name>
    <dbReference type="NCBI Taxonomy" id="2044587"/>
    <lineage>
        <taxon>Bacteria</taxon>
        <taxon>Bacillati</taxon>
        <taxon>Bacillota</taxon>
        <taxon>Clostridia</taxon>
        <taxon>Lachnospirales</taxon>
        <taxon>Lachnospiraceae</taxon>
        <taxon>Schaedlerella</taxon>
    </lineage>
</organism>
<evidence type="ECO:0000313" key="2">
    <source>
        <dbReference type="Proteomes" id="UP000274920"/>
    </source>
</evidence>
<gene>
    <name evidence="1" type="ORF">EBB54_10730</name>
</gene>
<comment type="caution">
    <text evidence="1">The sequence shown here is derived from an EMBL/GenBank/DDBJ whole genome shotgun (WGS) entry which is preliminary data.</text>
</comment>
<dbReference type="AlphaFoldDB" id="A0A3R8JMJ3"/>
<sequence>MMPAEVTAYFLKHGDLRLRLEFQIVLQCAPFLKGLKASCLITLDEGACRGIPEFFCGTGVDLKILGEKRGKGLVFLYRREELEEYVSRPEIRGILGRFGYRGMELEEMLDLLAGRIHAANREDKGFPHEIGAFLGYPAADVEGFIRTGGSHCLAVGYWKVYHDMPCAARTFHTYDEAKQYAVNEFLSGKSLREILGKEE</sequence>
<keyword evidence="2" id="KW-1185">Reference proteome</keyword>
<proteinExistence type="predicted"/>
<dbReference type="InterPro" id="IPR024523">
    <property type="entry name" value="DUF3793"/>
</dbReference>
<dbReference type="EMBL" id="RHJS01000002">
    <property type="protein sequence ID" value="RRK31788.1"/>
    <property type="molecule type" value="Genomic_DNA"/>
</dbReference>
<protein>
    <submittedName>
        <fullName evidence="1">DUF3793 family protein</fullName>
    </submittedName>
</protein>
<dbReference type="Pfam" id="PF12672">
    <property type="entry name" value="DUF3793"/>
    <property type="match status" value="1"/>
</dbReference>